<keyword evidence="2" id="KW-0812">Transmembrane</keyword>
<feature type="transmembrane region" description="Helical" evidence="2">
    <location>
        <begin position="92"/>
        <end position="113"/>
    </location>
</feature>
<evidence type="ECO:0000313" key="3">
    <source>
        <dbReference type="EMBL" id="EER12950.1"/>
    </source>
</evidence>
<feature type="transmembrane region" description="Helical" evidence="2">
    <location>
        <begin position="61"/>
        <end position="80"/>
    </location>
</feature>
<organism evidence="4">
    <name type="scientific">Perkinsus marinus (strain ATCC 50983 / TXsc)</name>
    <dbReference type="NCBI Taxonomy" id="423536"/>
    <lineage>
        <taxon>Eukaryota</taxon>
        <taxon>Sar</taxon>
        <taxon>Alveolata</taxon>
        <taxon>Perkinsozoa</taxon>
        <taxon>Perkinsea</taxon>
        <taxon>Perkinsida</taxon>
        <taxon>Perkinsidae</taxon>
        <taxon>Perkinsus</taxon>
    </lineage>
</organism>
<dbReference type="InterPro" id="IPR011989">
    <property type="entry name" value="ARM-like"/>
</dbReference>
<dbReference type="GO" id="GO:0006661">
    <property type="term" value="P:phosphatidylinositol biosynthetic process"/>
    <property type="evidence" value="ECO:0007669"/>
    <property type="project" value="InterPro"/>
</dbReference>
<name>C5KRH7_PERM5</name>
<gene>
    <name evidence="3" type="ORF">Pmar_PMAR000685</name>
</gene>
<dbReference type="TCDB" id="9.B.149.1.7">
    <property type="family name" value="the m50 peptidase (m50-p) family"/>
</dbReference>
<dbReference type="RefSeq" id="XP_002781155.1">
    <property type="nucleotide sequence ID" value="XM_002781109.1"/>
</dbReference>
<dbReference type="PANTHER" id="PTHR16023:SF0">
    <property type="entry name" value="PROTEIN VAC14 HOMOLOG"/>
    <property type="match status" value="1"/>
</dbReference>
<protein>
    <recommendedName>
        <fullName evidence="5">PtdIns(3,5)P(2) sythesis regulation factor</fullName>
    </recommendedName>
</protein>
<feature type="compositionally biased region" description="Low complexity" evidence="1">
    <location>
        <begin position="924"/>
        <end position="934"/>
    </location>
</feature>
<keyword evidence="2" id="KW-1133">Transmembrane helix</keyword>
<sequence length="934" mass="101774">MKLKGLKILIPVLKFSKAGPLLSMCVSTLAYGAVFGWQFGTGMVGLIFIHELGHALMMRNLGVPAGPMVFIPFMGASVEMRKHPSNAYQEALIALAGPVLGSLGVLPIAAYGAATGSQLAFALSHFGYMINLFNLLPIGQLDGGRVAGSLNKWFLPAGLGICGSMIYFTPYCSPIMYLVFLGGAYTTYQRFFGTGDMPPYYYNMTNAQKACISAGYFGLIAALMYGMYENDKQRKSPKQLQRELGINLGGGSWGQSLINHGEGTVGGHSRGGQHSDEARVDRHQYEGLLDNDDYNVGASRALSDRSYEKRSIAAHEVESRIKQALQQRDHYGQEHAATTATIVSIITVLTSTNFTKSPYPNARKGGLLGLASVAIALENRNLDPFLDTIMAPVLYLFDDDDNRCRYYACEAMFNISKVARGLLLKGRRMCLALDGVCRLVADVDQEVKSGAQYLDRLLKDIVSDVSNKPFIIRDLPTTQQEKEELLPSSPITTSHSPELYESSYLPEGSVTSTSCDPLPGTTNNCDINIVTTPQSPALPEDPQGHRLMHLPSTSTTDQQDPHGLFDLGAFIGRIAAHLRVVNPFIKQLAMSWISVLHSLPTTRDLLLLHLPLFLGTLFYLQRDPSRGDLRHTADQVLGELLDDLTSTSSTTVLTKMGDGKPPMPPLTKLRAIVAKSVSTVVSNCSSTEPLSRLTAMNWLLAFLNTPGLLLPSLPTEAALLSMPEEEYDTPRMTMDANAAANLRALLPLLLDGILSCVDARQAEVSRKAVEAHTVLLSAVEAIGKDPTQEQSPSDDRVISVVCRYLSGPLDQTVTRACCLQWVSLLLEQSPQQMLREIQNRHHNVDAAAAPACWTRSLLPYNILAQRYFPLVCARLLELLRTNRQSVSLADDVDEDALHGGGGGTGNHPTTTGSEEDGVDVQQHNNNNNNNHTDS</sequence>
<dbReference type="AlphaFoldDB" id="C5KRH7"/>
<dbReference type="CDD" id="cd06160">
    <property type="entry name" value="S2P-M50_like_2"/>
    <property type="match status" value="1"/>
</dbReference>
<keyword evidence="4" id="KW-1185">Reference proteome</keyword>
<reference evidence="3 4" key="1">
    <citation type="submission" date="2008-07" db="EMBL/GenBank/DDBJ databases">
        <authorList>
            <person name="El-Sayed N."/>
            <person name="Caler E."/>
            <person name="Inman J."/>
            <person name="Amedeo P."/>
            <person name="Hass B."/>
            <person name="Wortman J."/>
        </authorList>
    </citation>
    <scope>NUCLEOTIDE SEQUENCE [LARGE SCALE GENOMIC DNA]</scope>
    <source>
        <strain evidence="4">ATCC 50983 / TXsc</strain>
    </source>
</reference>
<dbReference type="InParanoid" id="C5KRH7"/>
<feature type="region of interest" description="Disordered" evidence="1">
    <location>
        <begin position="893"/>
        <end position="934"/>
    </location>
</feature>
<dbReference type="InterPro" id="IPR016024">
    <property type="entry name" value="ARM-type_fold"/>
</dbReference>
<dbReference type="GO" id="GO:0010008">
    <property type="term" value="C:endosome membrane"/>
    <property type="evidence" value="ECO:0007669"/>
    <property type="project" value="TreeGrafter"/>
</dbReference>
<dbReference type="Gene3D" id="1.25.10.10">
    <property type="entry name" value="Leucine-rich Repeat Variant"/>
    <property type="match status" value="1"/>
</dbReference>
<dbReference type="PANTHER" id="PTHR16023">
    <property type="entry name" value="TAX1 BINDING PROTEIN-RELATED"/>
    <property type="match status" value="1"/>
</dbReference>
<dbReference type="SUPFAM" id="SSF48371">
    <property type="entry name" value="ARM repeat"/>
    <property type="match status" value="1"/>
</dbReference>
<feature type="transmembrane region" description="Helical" evidence="2">
    <location>
        <begin position="21"/>
        <end position="49"/>
    </location>
</feature>
<accession>C5KRH7</accession>
<dbReference type="GO" id="GO:0070772">
    <property type="term" value="C:PAS complex"/>
    <property type="evidence" value="ECO:0007669"/>
    <property type="project" value="InterPro"/>
</dbReference>
<keyword evidence="2" id="KW-0472">Membrane</keyword>
<evidence type="ECO:0000313" key="4">
    <source>
        <dbReference type="Proteomes" id="UP000007800"/>
    </source>
</evidence>
<dbReference type="GeneID" id="9056062"/>
<evidence type="ECO:0000256" key="2">
    <source>
        <dbReference type="SAM" id="Phobius"/>
    </source>
</evidence>
<evidence type="ECO:0000256" key="1">
    <source>
        <dbReference type="SAM" id="MobiDB-lite"/>
    </source>
</evidence>
<dbReference type="EMBL" id="GG675796">
    <property type="protein sequence ID" value="EER12950.1"/>
    <property type="molecule type" value="Genomic_DNA"/>
</dbReference>
<dbReference type="OrthoDB" id="447469at2759"/>
<dbReference type="InterPro" id="IPR026825">
    <property type="entry name" value="Vac14"/>
</dbReference>
<dbReference type="Proteomes" id="UP000007800">
    <property type="component" value="Unassembled WGS sequence"/>
</dbReference>
<dbReference type="Pfam" id="PF12755">
    <property type="entry name" value="Vac14_Fab1_bd"/>
    <property type="match status" value="1"/>
</dbReference>
<feature type="transmembrane region" description="Helical" evidence="2">
    <location>
        <begin position="211"/>
        <end position="228"/>
    </location>
</feature>
<evidence type="ECO:0008006" key="5">
    <source>
        <dbReference type="Google" id="ProtNLM"/>
    </source>
</evidence>
<proteinExistence type="predicted"/>